<dbReference type="EMBL" id="JBHSGG010000032">
    <property type="protein sequence ID" value="MFC4728811.1"/>
    <property type="molecule type" value="Genomic_DNA"/>
</dbReference>
<dbReference type="Proteomes" id="UP001595892">
    <property type="component" value="Unassembled WGS sequence"/>
</dbReference>
<sequence length="108" mass="11716">MTARRWLSKYDGLIGCLLLILGGAIAGWYASQANGVAERASMMERHAQELRYTRDAYDEATRAMQAQIQSLTATTARAADRSADAAVTAQRAASTAEQAVQHSQGEKR</sequence>
<gene>
    <name evidence="3" type="ORF">ACFO3Q_11580</name>
</gene>
<reference evidence="4" key="1">
    <citation type="journal article" date="2019" name="Int. J. Syst. Evol. Microbiol.">
        <title>The Global Catalogue of Microorganisms (GCM) 10K type strain sequencing project: providing services to taxonomists for standard genome sequencing and annotation.</title>
        <authorList>
            <consortium name="The Broad Institute Genomics Platform"/>
            <consortium name="The Broad Institute Genome Sequencing Center for Infectious Disease"/>
            <person name="Wu L."/>
            <person name="Ma J."/>
        </authorList>
    </citation>
    <scope>NUCLEOTIDE SEQUENCE [LARGE SCALE GENOMIC DNA]</scope>
    <source>
        <strain evidence="4">CGMCC 1.13574</strain>
    </source>
</reference>
<evidence type="ECO:0000313" key="4">
    <source>
        <dbReference type="Proteomes" id="UP001595892"/>
    </source>
</evidence>
<keyword evidence="2" id="KW-0812">Transmembrane</keyword>
<evidence type="ECO:0000313" key="3">
    <source>
        <dbReference type="EMBL" id="MFC4728811.1"/>
    </source>
</evidence>
<organism evidence="3 4">
    <name type="scientific">Coralloluteibacterium thermophilum</name>
    <dbReference type="NCBI Taxonomy" id="2707049"/>
    <lineage>
        <taxon>Bacteria</taxon>
        <taxon>Pseudomonadati</taxon>
        <taxon>Pseudomonadota</taxon>
        <taxon>Gammaproteobacteria</taxon>
        <taxon>Lysobacterales</taxon>
        <taxon>Lysobacteraceae</taxon>
        <taxon>Coralloluteibacterium</taxon>
    </lineage>
</organism>
<keyword evidence="2" id="KW-1133">Transmembrane helix</keyword>
<feature type="compositionally biased region" description="Polar residues" evidence="1">
    <location>
        <begin position="97"/>
        <end position="108"/>
    </location>
</feature>
<dbReference type="RefSeq" id="WP_377004883.1">
    <property type="nucleotide sequence ID" value="NZ_JBHSGG010000032.1"/>
</dbReference>
<keyword evidence="2" id="KW-0472">Membrane</keyword>
<protein>
    <recommendedName>
        <fullName evidence="5">Lipoprotein</fullName>
    </recommendedName>
</protein>
<evidence type="ECO:0008006" key="5">
    <source>
        <dbReference type="Google" id="ProtNLM"/>
    </source>
</evidence>
<feature type="region of interest" description="Disordered" evidence="1">
    <location>
        <begin position="82"/>
        <end position="108"/>
    </location>
</feature>
<evidence type="ECO:0000256" key="2">
    <source>
        <dbReference type="SAM" id="Phobius"/>
    </source>
</evidence>
<accession>A0ABV9NL68</accession>
<comment type="caution">
    <text evidence="3">The sequence shown here is derived from an EMBL/GenBank/DDBJ whole genome shotgun (WGS) entry which is preliminary data.</text>
</comment>
<proteinExistence type="predicted"/>
<keyword evidence="4" id="KW-1185">Reference proteome</keyword>
<evidence type="ECO:0000256" key="1">
    <source>
        <dbReference type="SAM" id="MobiDB-lite"/>
    </source>
</evidence>
<feature type="compositionally biased region" description="Low complexity" evidence="1">
    <location>
        <begin position="84"/>
        <end position="96"/>
    </location>
</feature>
<feature type="transmembrane region" description="Helical" evidence="2">
    <location>
        <begin position="12"/>
        <end position="30"/>
    </location>
</feature>
<name>A0ABV9NL68_9GAMM</name>